<gene>
    <name evidence="1" type="ORF">A2817_03340</name>
</gene>
<accession>A0A1F8EEV3</accession>
<dbReference type="EMBL" id="MGIZ01000020">
    <property type="protein sequence ID" value="OGM99396.1"/>
    <property type="molecule type" value="Genomic_DNA"/>
</dbReference>
<dbReference type="InterPro" id="IPR029044">
    <property type="entry name" value="Nucleotide-diphossugar_trans"/>
</dbReference>
<name>A0A1F8EEV3_9BACT</name>
<dbReference type="SUPFAM" id="SSF53448">
    <property type="entry name" value="Nucleotide-diphospho-sugar transferases"/>
    <property type="match status" value="1"/>
</dbReference>
<evidence type="ECO:0000313" key="1">
    <source>
        <dbReference type="EMBL" id="OGM99396.1"/>
    </source>
</evidence>
<organism evidence="1 2">
    <name type="scientific">Candidatus Yanofskybacteria bacterium RIFCSPHIGHO2_01_FULL_39_8b</name>
    <dbReference type="NCBI Taxonomy" id="1802659"/>
    <lineage>
        <taxon>Bacteria</taxon>
        <taxon>Candidatus Yanofskyibacteriota</taxon>
    </lineage>
</organism>
<evidence type="ECO:0000313" key="2">
    <source>
        <dbReference type="Proteomes" id="UP000177594"/>
    </source>
</evidence>
<dbReference type="AlphaFoldDB" id="A0A1F8EEV3"/>
<dbReference type="Proteomes" id="UP000177594">
    <property type="component" value="Unassembled WGS sequence"/>
</dbReference>
<dbReference type="InterPro" id="IPR031042">
    <property type="entry name" value="Glyco_TIGR04440"/>
</dbReference>
<sequence>MAKVGIIIITMDRSDFLIRQLRYYAELRSPHPIYIIDSSTKETFEKNKKIIDELKKYISVYYYHYPKEEFSLLQCHKEIRSKVKEKYITFIGDDDYQIPNSLTKCAEFLENNPDYSTASGLAVSIRLIENRIHGSLQRISDYPRREVLFDNASQRFVHFMDNYFVNIFSVSRTDLMQEIFSIIPPIKDKSLEQEILPCCLITISGKAKLLDCLGFVRQIHDSHYPLPDVFDWLSGINFHESYLQSRDILAKAVAKKDGIDFSQAQKIVRQGFWLYSRKSLIKEYDQVFPVPRQIPGKIGLKTKIGLKFPFLKRVYRATIRPLISNSKQLHYEVLQPNSKYYKDFRPVMDSFLGKNNY</sequence>
<comment type="caution">
    <text evidence="1">The sequence shown here is derived from an EMBL/GenBank/DDBJ whole genome shotgun (WGS) entry which is preliminary data.</text>
</comment>
<dbReference type="NCBIfam" id="TIGR04440">
    <property type="entry name" value="glyco_TIGR04440"/>
    <property type="match status" value="1"/>
</dbReference>
<evidence type="ECO:0008006" key="3">
    <source>
        <dbReference type="Google" id="ProtNLM"/>
    </source>
</evidence>
<reference evidence="1 2" key="1">
    <citation type="journal article" date="2016" name="Nat. Commun.">
        <title>Thousands of microbial genomes shed light on interconnected biogeochemical processes in an aquifer system.</title>
        <authorList>
            <person name="Anantharaman K."/>
            <person name="Brown C.T."/>
            <person name="Hug L.A."/>
            <person name="Sharon I."/>
            <person name="Castelle C.J."/>
            <person name="Probst A.J."/>
            <person name="Thomas B.C."/>
            <person name="Singh A."/>
            <person name="Wilkins M.J."/>
            <person name="Karaoz U."/>
            <person name="Brodie E.L."/>
            <person name="Williams K.H."/>
            <person name="Hubbard S.S."/>
            <person name="Banfield J.F."/>
        </authorList>
    </citation>
    <scope>NUCLEOTIDE SEQUENCE [LARGE SCALE GENOMIC DNA]</scope>
</reference>
<dbReference type="Gene3D" id="3.90.550.10">
    <property type="entry name" value="Spore Coat Polysaccharide Biosynthesis Protein SpsA, Chain A"/>
    <property type="match status" value="1"/>
</dbReference>
<protein>
    <recommendedName>
        <fullName evidence="3">Glycosyltransferase 2-like domain-containing protein</fullName>
    </recommendedName>
</protein>
<proteinExistence type="predicted"/>
<dbReference type="CDD" id="cd00761">
    <property type="entry name" value="Glyco_tranf_GTA_type"/>
    <property type="match status" value="1"/>
</dbReference>